<comment type="caution">
    <text evidence="2">The sequence shown here is derived from an EMBL/GenBank/DDBJ whole genome shotgun (WGS) entry which is preliminary data.</text>
</comment>
<sequence>MVIPHLLRHLVNSHLAAIYPLLSNISILMGGRGIDLLTPTHQAVSSLVHMRKNLSTGMRIPTTTNRSPKGPQARRQPTTTRGPMPKNSDRLEVDRRCHRQLPVRERPSRVNTVASARSAAAVITMRANVKTARALTKSASFSRSLQPTAPHSSPSLQFPAVFYLEPPFLEHTDSRWRLSRVFSILRREETPDNSSHRRRRMASILRLNIHSSRHHLMGATTPSSNHRRRIINSTRTHARTRISLSIRPRHITARPLALALDPDQDQADSLPLRRLPTNQRSFKDNLDSKVNNSKVDNRELRS</sequence>
<evidence type="ECO:0000313" key="2">
    <source>
        <dbReference type="EMBL" id="KAI6777738.1"/>
    </source>
</evidence>
<proteinExistence type="predicted"/>
<dbReference type="EMBL" id="JAGIXG020000115">
    <property type="protein sequence ID" value="KAI6777738.1"/>
    <property type="molecule type" value="Genomic_DNA"/>
</dbReference>
<dbReference type="AlphaFoldDB" id="A0A9P9XUD1"/>
<dbReference type="GeneID" id="75830646"/>
<keyword evidence="3" id="KW-1185">Reference proteome</keyword>
<gene>
    <name evidence="2" type="ORF">J7T54_004157</name>
</gene>
<feature type="compositionally biased region" description="Basic residues" evidence="1">
    <location>
        <begin position="225"/>
        <end position="238"/>
    </location>
</feature>
<dbReference type="RefSeq" id="XP_051358594.1">
    <property type="nucleotide sequence ID" value="XM_051510509.1"/>
</dbReference>
<feature type="compositionally biased region" description="Polar residues" evidence="1">
    <location>
        <begin position="58"/>
        <end position="67"/>
    </location>
</feature>
<reference evidence="2" key="1">
    <citation type="journal article" date="2021" name="J Fungi (Basel)">
        <title>Genomic and Metabolomic Analyses of the Marine Fungus Emericellopsis cladophorae: Insights into Saltwater Adaptability Mechanisms and Its Biosynthetic Potential.</title>
        <authorList>
            <person name="Goncalves M.F.M."/>
            <person name="Hilario S."/>
            <person name="Van de Peer Y."/>
            <person name="Esteves A.C."/>
            <person name="Alves A."/>
        </authorList>
    </citation>
    <scope>NUCLEOTIDE SEQUENCE</scope>
    <source>
        <strain evidence="2">MUM 19.33</strain>
    </source>
</reference>
<organism evidence="2 3">
    <name type="scientific">Emericellopsis cladophorae</name>
    <dbReference type="NCBI Taxonomy" id="2686198"/>
    <lineage>
        <taxon>Eukaryota</taxon>
        <taxon>Fungi</taxon>
        <taxon>Dikarya</taxon>
        <taxon>Ascomycota</taxon>
        <taxon>Pezizomycotina</taxon>
        <taxon>Sordariomycetes</taxon>
        <taxon>Hypocreomycetidae</taxon>
        <taxon>Hypocreales</taxon>
        <taxon>Bionectriaceae</taxon>
        <taxon>Emericellopsis</taxon>
    </lineage>
</organism>
<feature type="region of interest" description="Disordered" evidence="1">
    <location>
        <begin position="58"/>
        <end position="91"/>
    </location>
</feature>
<reference evidence="2" key="2">
    <citation type="submission" date="2022-07" db="EMBL/GenBank/DDBJ databases">
        <authorList>
            <person name="Goncalves M.F.M."/>
            <person name="Hilario S."/>
            <person name="Van De Peer Y."/>
            <person name="Esteves A.C."/>
            <person name="Alves A."/>
        </authorList>
    </citation>
    <scope>NUCLEOTIDE SEQUENCE</scope>
    <source>
        <strain evidence="2">MUM 19.33</strain>
    </source>
</reference>
<evidence type="ECO:0000256" key="1">
    <source>
        <dbReference type="SAM" id="MobiDB-lite"/>
    </source>
</evidence>
<feature type="region of interest" description="Disordered" evidence="1">
    <location>
        <begin position="212"/>
        <end position="238"/>
    </location>
</feature>
<name>A0A9P9XUD1_9HYPO</name>
<accession>A0A9P9XUD1</accession>
<dbReference type="Proteomes" id="UP001055219">
    <property type="component" value="Unassembled WGS sequence"/>
</dbReference>
<protein>
    <submittedName>
        <fullName evidence="2">Fungal Zn(2)-Cys(6) binuclear cluster domain</fullName>
    </submittedName>
</protein>
<evidence type="ECO:0000313" key="3">
    <source>
        <dbReference type="Proteomes" id="UP001055219"/>
    </source>
</evidence>
<feature type="compositionally biased region" description="Low complexity" evidence="1">
    <location>
        <begin position="257"/>
        <end position="272"/>
    </location>
</feature>
<feature type="region of interest" description="Disordered" evidence="1">
    <location>
        <begin position="257"/>
        <end position="302"/>
    </location>
</feature>